<sequence>MPEDESRHFLPHAQQHPSRGSTGRVHPNSNRLAHFSIESGAPEDSTPSRLRNIEDYFANGNRNNDSLSDLPSDDVNETEAVLHKSSSMTSMESYASSIMQLSERRPSILSSVPSIPSPSSEDVFGNNDPGRSISPLEGVDFSGGPPMQTSLPETAALARLTCQQVDEMMSLVLAMIRRLDQLDERVTALVPPELQSPDQQRPDNNPPSRGFDFSSPYTWAKGALIVAFPVVLAATVNYLRTGKLNQKTIRRR</sequence>
<dbReference type="Proteomes" id="UP001165960">
    <property type="component" value="Unassembled WGS sequence"/>
</dbReference>
<evidence type="ECO:0000313" key="2">
    <source>
        <dbReference type="Proteomes" id="UP001165960"/>
    </source>
</evidence>
<accession>A0ACC2SV97</accession>
<evidence type="ECO:0000313" key="1">
    <source>
        <dbReference type="EMBL" id="KAJ9066195.1"/>
    </source>
</evidence>
<reference evidence="1" key="1">
    <citation type="submission" date="2022-04" db="EMBL/GenBank/DDBJ databases">
        <title>Genome of the entomopathogenic fungus Entomophthora muscae.</title>
        <authorList>
            <person name="Elya C."/>
            <person name="Lovett B.R."/>
            <person name="Lee E."/>
            <person name="Macias A.M."/>
            <person name="Hajek A.E."/>
            <person name="De Bivort B.L."/>
            <person name="Kasson M.T."/>
            <person name="De Fine Licht H.H."/>
            <person name="Stajich J.E."/>
        </authorList>
    </citation>
    <scope>NUCLEOTIDE SEQUENCE</scope>
    <source>
        <strain evidence="1">Berkeley</strain>
    </source>
</reference>
<keyword evidence="2" id="KW-1185">Reference proteome</keyword>
<organism evidence="1 2">
    <name type="scientific">Entomophthora muscae</name>
    <dbReference type="NCBI Taxonomy" id="34485"/>
    <lineage>
        <taxon>Eukaryota</taxon>
        <taxon>Fungi</taxon>
        <taxon>Fungi incertae sedis</taxon>
        <taxon>Zoopagomycota</taxon>
        <taxon>Entomophthoromycotina</taxon>
        <taxon>Entomophthoromycetes</taxon>
        <taxon>Entomophthorales</taxon>
        <taxon>Entomophthoraceae</taxon>
        <taxon>Entomophthora</taxon>
    </lineage>
</organism>
<protein>
    <submittedName>
        <fullName evidence="1">Uncharacterized protein</fullName>
    </submittedName>
</protein>
<proteinExistence type="predicted"/>
<dbReference type="EMBL" id="QTSX02004302">
    <property type="protein sequence ID" value="KAJ9066195.1"/>
    <property type="molecule type" value="Genomic_DNA"/>
</dbReference>
<name>A0ACC2SV97_9FUNG</name>
<gene>
    <name evidence="1" type="ORF">DSO57_1011970</name>
</gene>
<comment type="caution">
    <text evidence="1">The sequence shown here is derived from an EMBL/GenBank/DDBJ whole genome shotgun (WGS) entry which is preliminary data.</text>
</comment>